<dbReference type="Pfam" id="PF10257">
    <property type="entry name" value="RAI16-like"/>
    <property type="match status" value="1"/>
</dbReference>
<dbReference type="InterPro" id="IPR019384">
    <property type="entry name" value="FHIP"/>
</dbReference>
<evidence type="ECO:0000313" key="1">
    <source>
        <dbReference type="EMBL" id="GHJ88313.1"/>
    </source>
</evidence>
<dbReference type="EMBL" id="BLZA01000030">
    <property type="protein sequence ID" value="GHJ88313.1"/>
    <property type="molecule type" value="Genomic_DNA"/>
</dbReference>
<dbReference type="Proteomes" id="UP000620104">
    <property type="component" value="Unassembled WGS sequence"/>
</dbReference>
<evidence type="ECO:0000313" key="2">
    <source>
        <dbReference type="Proteomes" id="UP000620104"/>
    </source>
</evidence>
<keyword evidence="2" id="KW-1185">Reference proteome</keyword>
<dbReference type="PANTHER" id="PTHR21705">
    <property type="entry name" value="RAI16 PROTEIN-RELATED"/>
    <property type="match status" value="1"/>
</dbReference>
<dbReference type="AlphaFoldDB" id="A0A8H3YGH9"/>
<organism evidence="1 2">
    <name type="scientific">Naganishia liquefaciens</name>
    <dbReference type="NCBI Taxonomy" id="104408"/>
    <lineage>
        <taxon>Eukaryota</taxon>
        <taxon>Fungi</taxon>
        <taxon>Dikarya</taxon>
        <taxon>Basidiomycota</taxon>
        <taxon>Agaricomycotina</taxon>
        <taxon>Tremellomycetes</taxon>
        <taxon>Filobasidiales</taxon>
        <taxon>Filobasidiaceae</taxon>
        <taxon>Naganishia</taxon>
    </lineage>
</organism>
<sequence>MDVGSFFTRLVDPAARRPRNSASKGPISVESAEDFAQAWEDVRATLEEPDERQRLRGIGETVVPQTLDALVGALVKETTDHAAESEEVDRGPLMEYMLNHAVLATLVESSIGDTPFGVKACVIDFTSRLVRSIPDELLCRPSIIRPVCRLLRTSTLSSGEGTQTEVFDALRIDEPCASTSQVRLAREENRRALQAGVLDLWAQLWRRVERSPDLLSDVLPSSEQRKDTSGASVGLAGLAIGYLTRFIHDDAALGLTARTTLTSILAIIFRQSPTETMSAPRTSLARHLTGASAGFVNVLVAGLGAIYSVLPNKVRLDTAAELGARLAGGSGMSLGYAAGAGGTEGVNKEQQADLKCIFDTDVQAQINILLDLVAFVNDVLAATTYSGPVTELVQIAEQLRSGIEGTVRASLVGNVLYPALLESSAEDGSATAIAVYLTCLAEDDPAATSTVARIVFRELLGLTPASMSNDDLSYSLRDFLADSFAQGSRDSAVAASTLLSSLVKKYCSAFAGALIATPTDQPTRFDDDIQKVHVGHSGASMLSAPRFQPLDQAGAFQYMAAEILPVALSLTPTSSVYSAPTIKPYVALLRQLLPVDADHRADPIDRRMQDVYDSDAFARMSCHPCLVGQLNRLDRQHTKQQQHPSFRLDGAGPLLLSIQTRLRAFFTADPFANLEACKVVCDLSLCPMTSVKGWLSSRKQERRAHKVPDELDDPFLRREKEHIAIIDILRDLLKEADGFREVVPEFDQHLTERREGLTCHRNEIGKDAQTAPAGPESISLTPTKSRTPRMMSTLASYLTPRKQAETSKLAASAVDHMGTPTEVHYRQTTPVLLESPVQRAPLPESPYSLSKRRIRTIHRPLQSDTASTISSGSSVVPHTAVVNSNAKVTLSDVLDNMVVLEAFVREIVAVLVVRHSLSLDD</sequence>
<dbReference type="OrthoDB" id="5350595at2759"/>
<name>A0A8H3YGH9_9TREE</name>
<gene>
    <name evidence="1" type="ORF">NliqN6_4715</name>
</gene>
<dbReference type="PANTHER" id="PTHR21705:SF11">
    <property type="entry name" value="FHIP FAMILY PROTEIN CG3558"/>
    <property type="match status" value="1"/>
</dbReference>
<reference evidence="1" key="1">
    <citation type="submission" date="2020-07" db="EMBL/GenBank/DDBJ databases">
        <title>Draft Genome Sequence of a Deep-Sea Yeast, Naganishia (Cryptococcus) liquefaciens strain N6.</title>
        <authorList>
            <person name="Han Y.W."/>
            <person name="Kajitani R."/>
            <person name="Morimoto H."/>
            <person name="Parhat M."/>
            <person name="Tsubouchi H."/>
            <person name="Bakenova O."/>
            <person name="Ogata M."/>
            <person name="Argunhan B."/>
            <person name="Aoki R."/>
            <person name="Kajiwara S."/>
            <person name="Itoh T."/>
            <person name="Iwasaki H."/>
        </authorList>
    </citation>
    <scope>NUCLEOTIDE SEQUENCE</scope>
    <source>
        <strain evidence="1">N6</strain>
    </source>
</reference>
<protein>
    <submittedName>
        <fullName evidence="1">Uncharacterized protein</fullName>
    </submittedName>
</protein>
<proteinExistence type="predicted"/>
<accession>A0A8H3YGH9</accession>
<comment type="caution">
    <text evidence="1">The sequence shown here is derived from an EMBL/GenBank/DDBJ whole genome shotgun (WGS) entry which is preliminary data.</text>
</comment>